<sequence>MNTQQAETALAEELRRIAPDVDVAGIDRDGDLREEFDIDSMDFLNLVTALNKRLGIPIPEPDYSRFDTYGGAVAYLIEKAP</sequence>
<evidence type="ECO:0000313" key="2">
    <source>
        <dbReference type="EMBL" id="MBI4924205.1"/>
    </source>
</evidence>
<name>A0A933L8A7_9HYPH</name>
<dbReference type="SUPFAM" id="SSF47336">
    <property type="entry name" value="ACP-like"/>
    <property type="match status" value="1"/>
</dbReference>
<organism evidence="2 3">
    <name type="scientific">Devosia nanyangense</name>
    <dbReference type="NCBI Taxonomy" id="1228055"/>
    <lineage>
        <taxon>Bacteria</taxon>
        <taxon>Pseudomonadati</taxon>
        <taxon>Pseudomonadota</taxon>
        <taxon>Alphaproteobacteria</taxon>
        <taxon>Hyphomicrobiales</taxon>
        <taxon>Devosiaceae</taxon>
        <taxon>Devosia</taxon>
    </lineage>
</organism>
<protein>
    <submittedName>
        <fullName evidence="2">Acyl carrier protein</fullName>
    </submittedName>
</protein>
<dbReference type="PROSITE" id="PS50075">
    <property type="entry name" value="CARRIER"/>
    <property type="match status" value="1"/>
</dbReference>
<accession>A0A933L8A7</accession>
<dbReference type="EMBL" id="JACRAF010000069">
    <property type="protein sequence ID" value="MBI4924205.1"/>
    <property type="molecule type" value="Genomic_DNA"/>
</dbReference>
<dbReference type="InterPro" id="IPR009081">
    <property type="entry name" value="PP-bd_ACP"/>
</dbReference>
<dbReference type="Proteomes" id="UP000782610">
    <property type="component" value="Unassembled WGS sequence"/>
</dbReference>
<dbReference type="Pfam" id="PF00550">
    <property type="entry name" value="PP-binding"/>
    <property type="match status" value="1"/>
</dbReference>
<evidence type="ECO:0000313" key="3">
    <source>
        <dbReference type="Proteomes" id="UP000782610"/>
    </source>
</evidence>
<dbReference type="InterPro" id="IPR036736">
    <property type="entry name" value="ACP-like_sf"/>
</dbReference>
<reference evidence="2" key="1">
    <citation type="submission" date="2020-07" db="EMBL/GenBank/DDBJ databases">
        <title>Huge and variable diversity of episymbiotic CPR bacteria and DPANN archaea in groundwater ecosystems.</title>
        <authorList>
            <person name="He C.Y."/>
            <person name="Keren R."/>
            <person name="Whittaker M."/>
            <person name="Farag I.F."/>
            <person name="Doudna J."/>
            <person name="Cate J.H.D."/>
            <person name="Banfield J.F."/>
        </authorList>
    </citation>
    <scope>NUCLEOTIDE SEQUENCE</scope>
    <source>
        <strain evidence="2">NC_groundwater_1586_Pr3_B-0.1um_66_15</strain>
    </source>
</reference>
<evidence type="ECO:0000259" key="1">
    <source>
        <dbReference type="PROSITE" id="PS50075"/>
    </source>
</evidence>
<comment type="caution">
    <text evidence="2">The sequence shown here is derived from an EMBL/GenBank/DDBJ whole genome shotgun (WGS) entry which is preliminary data.</text>
</comment>
<gene>
    <name evidence="2" type="ORF">HY834_20915</name>
</gene>
<dbReference type="Gene3D" id="1.10.1200.10">
    <property type="entry name" value="ACP-like"/>
    <property type="match status" value="1"/>
</dbReference>
<dbReference type="AlphaFoldDB" id="A0A933L8A7"/>
<proteinExistence type="predicted"/>
<feature type="domain" description="Carrier" evidence="1">
    <location>
        <begin position="1"/>
        <end position="80"/>
    </location>
</feature>